<evidence type="ECO:0000256" key="3">
    <source>
        <dbReference type="SAM" id="MobiDB-lite"/>
    </source>
</evidence>
<evidence type="ECO:0000313" key="8">
    <source>
        <dbReference type="Proteomes" id="UP000019426"/>
    </source>
</evidence>
<dbReference type="NCBIfam" id="TIGR03506">
    <property type="entry name" value="FlgEFG_subfam"/>
    <property type="match status" value="1"/>
</dbReference>
<dbReference type="SUPFAM" id="SSF117143">
    <property type="entry name" value="Flagellar hook protein flgE"/>
    <property type="match status" value="1"/>
</dbReference>
<dbReference type="InterPro" id="IPR019776">
    <property type="entry name" value="Flagellar_basal_body_rod_CS"/>
</dbReference>
<dbReference type="InterPro" id="IPR037925">
    <property type="entry name" value="FlgE/F/G-like"/>
</dbReference>
<feature type="domain" description="Flagellar hook protein FlgE/F/G-like D1" evidence="6">
    <location>
        <begin position="95"/>
        <end position="167"/>
    </location>
</feature>
<evidence type="ECO:0000259" key="5">
    <source>
        <dbReference type="Pfam" id="PF06429"/>
    </source>
</evidence>
<dbReference type="Pfam" id="PF00460">
    <property type="entry name" value="Flg_bb_rod"/>
    <property type="match status" value="1"/>
</dbReference>
<dbReference type="InterPro" id="IPR010930">
    <property type="entry name" value="Flg_bb/hook_C_dom"/>
</dbReference>
<dbReference type="InterPro" id="IPR020013">
    <property type="entry name" value="Flagellar_FlgE/F/G"/>
</dbReference>
<dbReference type="RefSeq" id="WP_044038151.1">
    <property type="nucleotide sequence ID" value="NZ_HG917868.1"/>
</dbReference>
<feature type="domain" description="Flagellar basal body rod protein N-terminal" evidence="4">
    <location>
        <begin position="7"/>
        <end position="35"/>
    </location>
</feature>
<proteinExistence type="inferred from homology"/>
<dbReference type="Pfam" id="PF22692">
    <property type="entry name" value="LlgE_F_G_D1"/>
    <property type="match status" value="1"/>
</dbReference>
<dbReference type="OrthoDB" id="9804559at2"/>
<comment type="subcellular location">
    <subcellularLocation>
        <location evidence="2">Bacterial flagellum basal body</location>
    </subcellularLocation>
</comment>
<dbReference type="HOGENOM" id="CLU_013687_0_2_9"/>
<dbReference type="Pfam" id="PF06429">
    <property type="entry name" value="Flg_bbr_C"/>
    <property type="match status" value="1"/>
</dbReference>
<sequence>MNTIYWTSRSAMNASEQKLQVISNNLANSSTTGYKKVQANFSDLLYENIDRKGVPNSRDNNLTAPSHGNGVRISSTVRNNSQGSLLATGLSTNVAIEGEGYFRVKLGTPINGQEYGYTRNGSFQVDVNGDIVDEKGNLLDIDFLPGYENTKFTANNFEIGSNGDIYVSNENTTTKVGNISLYNSIGSGGFVSVADSLYIPVDGSNVYKDESSKLYQGYLENSNVDMADELSDLIITQRVFQMNSKMLQTGDEMYGMVNNLRK</sequence>
<evidence type="ECO:0000259" key="4">
    <source>
        <dbReference type="Pfam" id="PF00460"/>
    </source>
</evidence>
<dbReference type="Proteomes" id="UP000019426">
    <property type="component" value="Chromosome M2/40_rep1"/>
</dbReference>
<evidence type="ECO:0000259" key="6">
    <source>
        <dbReference type="Pfam" id="PF22692"/>
    </source>
</evidence>
<evidence type="ECO:0000256" key="1">
    <source>
        <dbReference type="ARBA" id="ARBA00009677"/>
    </source>
</evidence>
<dbReference type="STRING" id="1216932.CM240_1620"/>
<protein>
    <submittedName>
        <fullName evidence="7">Fagellar hook-basal body protein</fullName>
    </submittedName>
</protein>
<dbReference type="PANTHER" id="PTHR30435">
    <property type="entry name" value="FLAGELLAR PROTEIN"/>
    <property type="match status" value="1"/>
</dbReference>
<comment type="similarity">
    <text evidence="1 2">Belongs to the flagella basal body rod proteins family.</text>
</comment>
<dbReference type="InterPro" id="IPR053967">
    <property type="entry name" value="LlgE_F_G-like_D1"/>
</dbReference>
<dbReference type="KEGG" id="clt:CM240_1620"/>
<keyword evidence="2" id="KW-0975">Bacterial flagellum</keyword>
<reference evidence="7 8" key="1">
    <citation type="submission" date="2013-11" db="EMBL/GenBank/DDBJ databases">
        <title>Complete genome sequence of Clostridum sp. M2/40.</title>
        <authorList>
            <person name="Wibberg D."/>
            <person name="Puehler A."/>
            <person name="Schlueter A."/>
        </authorList>
    </citation>
    <scope>NUCLEOTIDE SEQUENCE [LARGE SCALE GENOMIC DNA]</scope>
    <source>
        <strain evidence="8">M2/40</strain>
    </source>
</reference>
<dbReference type="GO" id="GO:0009425">
    <property type="term" value="C:bacterial-type flagellum basal body"/>
    <property type="evidence" value="ECO:0007669"/>
    <property type="project" value="UniProtKB-SubCell"/>
</dbReference>
<dbReference type="InterPro" id="IPR001444">
    <property type="entry name" value="Flag_bb_rod_N"/>
</dbReference>
<evidence type="ECO:0000256" key="2">
    <source>
        <dbReference type="RuleBase" id="RU362116"/>
    </source>
</evidence>
<feature type="domain" description="Flagellar basal-body/hook protein C-terminal" evidence="5">
    <location>
        <begin position="216"/>
        <end position="260"/>
    </location>
</feature>
<organism evidence="7 8">
    <name type="scientific">Clostridium bornimense</name>
    <dbReference type="NCBI Taxonomy" id="1216932"/>
    <lineage>
        <taxon>Bacteria</taxon>
        <taxon>Bacillati</taxon>
        <taxon>Bacillota</taxon>
        <taxon>Clostridia</taxon>
        <taxon>Eubacteriales</taxon>
        <taxon>Clostridiaceae</taxon>
        <taxon>Clostridium</taxon>
    </lineage>
</organism>
<feature type="region of interest" description="Disordered" evidence="3">
    <location>
        <begin position="52"/>
        <end position="72"/>
    </location>
</feature>
<gene>
    <name evidence="7" type="ORF">CM240_1620</name>
</gene>
<feature type="compositionally biased region" description="Polar residues" evidence="3">
    <location>
        <begin position="57"/>
        <end position="72"/>
    </location>
</feature>
<name>W6RWN2_9CLOT</name>
<dbReference type="GO" id="GO:0071978">
    <property type="term" value="P:bacterial-type flagellum-dependent swarming motility"/>
    <property type="evidence" value="ECO:0007669"/>
    <property type="project" value="TreeGrafter"/>
</dbReference>
<dbReference type="PATRIC" id="fig|1216932.3.peg.1613"/>
<dbReference type="PANTHER" id="PTHR30435:SF19">
    <property type="entry name" value="FLAGELLAR BASAL-BODY ROD PROTEIN FLGG"/>
    <property type="match status" value="1"/>
</dbReference>
<dbReference type="PROSITE" id="PS00588">
    <property type="entry name" value="FLAGELLA_BB_ROD"/>
    <property type="match status" value="1"/>
</dbReference>
<dbReference type="EMBL" id="HG917868">
    <property type="protein sequence ID" value="CDM68778.1"/>
    <property type="molecule type" value="Genomic_DNA"/>
</dbReference>
<dbReference type="eggNOG" id="COG4786">
    <property type="taxonomic scope" value="Bacteria"/>
</dbReference>
<evidence type="ECO:0000313" key="7">
    <source>
        <dbReference type="EMBL" id="CDM68778.1"/>
    </source>
</evidence>
<keyword evidence="8" id="KW-1185">Reference proteome</keyword>
<accession>W6RWN2</accession>
<dbReference type="AlphaFoldDB" id="W6RWN2"/>